<organism evidence="6 7">
    <name type="scientific">Cicer arietinum</name>
    <name type="common">Chickpea</name>
    <name type="synonym">Garbanzo</name>
    <dbReference type="NCBI Taxonomy" id="3827"/>
    <lineage>
        <taxon>Eukaryota</taxon>
        <taxon>Viridiplantae</taxon>
        <taxon>Streptophyta</taxon>
        <taxon>Embryophyta</taxon>
        <taxon>Tracheophyta</taxon>
        <taxon>Spermatophyta</taxon>
        <taxon>Magnoliopsida</taxon>
        <taxon>eudicotyledons</taxon>
        <taxon>Gunneridae</taxon>
        <taxon>Pentapetalae</taxon>
        <taxon>rosids</taxon>
        <taxon>fabids</taxon>
        <taxon>Fabales</taxon>
        <taxon>Fabaceae</taxon>
        <taxon>Papilionoideae</taxon>
        <taxon>50 kb inversion clade</taxon>
        <taxon>NPAAA clade</taxon>
        <taxon>Hologalegina</taxon>
        <taxon>IRL clade</taxon>
        <taxon>Cicereae</taxon>
        <taxon>Cicer</taxon>
    </lineage>
</organism>
<gene>
    <name evidence="7" type="primary">LOC101489683</name>
</gene>
<evidence type="ECO:0000256" key="4">
    <source>
        <dbReference type="SAM" id="SignalP"/>
    </source>
</evidence>
<dbReference type="eggNOG" id="ENOG502QUFM">
    <property type="taxonomic scope" value="Eukaryota"/>
</dbReference>
<evidence type="ECO:0000256" key="3">
    <source>
        <dbReference type="ARBA" id="ARBA00023002"/>
    </source>
</evidence>
<dbReference type="GeneID" id="101489683"/>
<accession>A0A1S2XIN5</accession>
<dbReference type="SUPFAM" id="SSF50998">
    <property type="entry name" value="Quinoprotein alcohol dehydrogenase-like"/>
    <property type="match status" value="1"/>
</dbReference>
<dbReference type="InterPro" id="IPR002372">
    <property type="entry name" value="PQQ_rpt_dom"/>
</dbReference>
<evidence type="ECO:0000313" key="7">
    <source>
        <dbReference type="RefSeq" id="XP_004489158.1"/>
    </source>
</evidence>
<reference evidence="6" key="1">
    <citation type="journal article" date="2013" name="Nat. Biotechnol.">
        <title>Draft genome sequence of chickpea (Cicer arietinum) provides a resource for trait improvement.</title>
        <authorList>
            <person name="Varshney R.K."/>
            <person name="Song C."/>
            <person name="Saxena R.K."/>
            <person name="Azam S."/>
            <person name="Yu S."/>
            <person name="Sharpe A.G."/>
            <person name="Cannon S."/>
            <person name="Baek J."/>
            <person name="Rosen B.D."/>
            <person name="Tar'an B."/>
            <person name="Millan T."/>
            <person name="Zhang X."/>
            <person name="Ramsay L.D."/>
            <person name="Iwata A."/>
            <person name="Wang Y."/>
            <person name="Nelson W."/>
            <person name="Farmer A.D."/>
            <person name="Gaur P.M."/>
            <person name="Soderlund C."/>
            <person name="Penmetsa R.V."/>
            <person name="Xu C."/>
            <person name="Bharti A.K."/>
            <person name="He W."/>
            <person name="Winter P."/>
            <person name="Zhao S."/>
            <person name="Hane J.K."/>
            <person name="Carrasquilla-Garcia N."/>
            <person name="Condie J.A."/>
            <person name="Upadhyaya H.D."/>
            <person name="Luo M.C."/>
            <person name="Thudi M."/>
            <person name="Gowda C.L."/>
            <person name="Singh N.P."/>
            <person name="Lichtenzveig J."/>
            <person name="Gali K.K."/>
            <person name="Rubio J."/>
            <person name="Nadarajan N."/>
            <person name="Dolezel J."/>
            <person name="Bansal K.C."/>
            <person name="Xu X."/>
            <person name="Edwards D."/>
            <person name="Zhang G."/>
            <person name="Kahl G."/>
            <person name="Gil J."/>
            <person name="Singh K.B."/>
            <person name="Datta S.K."/>
            <person name="Jackson S.A."/>
            <person name="Wang J."/>
            <person name="Cook D.R."/>
        </authorList>
    </citation>
    <scope>NUCLEOTIDE SEQUENCE [LARGE SCALE GENOMIC DNA]</scope>
    <source>
        <strain evidence="6">cv. CDC Frontier</strain>
    </source>
</reference>
<comment type="similarity">
    <text evidence="2">Belongs to the bacterial PQQ dehydrogenase family.</text>
</comment>
<evidence type="ECO:0000259" key="5">
    <source>
        <dbReference type="Pfam" id="PF13360"/>
    </source>
</evidence>
<dbReference type="SMART" id="SM00564">
    <property type="entry name" value="PQQ"/>
    <property type="match status" value="6"/>
</dbReference>
<feature type="domain" description="Pyrrolo-quinoline quinone repeat" evidence="5">
    <location>
        <begin position="61"/>
        <end position="305"/>
    </location>
</feature>
<keyword evidence="4" id="KW-0732">Signal</keyword>
<dbReference type="STRING" id="3827.A0A1S2XIN5"/>
<reference evidence="7" key="2">
    <citation type="submission" date="2025-08" db="UniProtKB">
        <authorList>
            <consortium name="RefSeq"/>
        </authorList>
    </citation>
    <scope>IDENTIFICATION</scope>
    <source>
        <tissue evidence="7">Etiolated seedlings</tissue>
    </source>
</reference>
<dbReference type="PANTHER" id="PTHR32303:SF10">
    <property type="entry name" value="OUTER MEMBRANE PROTEIN ASSEMBLY FACTOR BAMB"/>
    <property type="match status" value="1"/>
</dbReference>
<proteinExistence type="inferred from homology"/>
<dbReference type="PANTHER" id="PTHR32303">
    <property type="entry name" value="QUINOPROTEIN ALCOHOL DEHYDROGENASE (CYTOCHROME C)"/>
    <property type="match status" value="1"/>
</dbReference>
<evidence type="ECO:0000256" key="1">
    <source>
        <dbReference type="ARBA" id="ARBA00001931"/>
    </source>
</evidence>
<dbReference type="OrthoDB" id="416253at2759"/>
<comment type="cofactor">
    <cofactor evidence="1">
        <name>pyrroloquinoline quinone</name>
        <dbReference type="ChEBI" id="CHEBI:58442"/>
    </cofactor>
</comment>
<feature type="signal peptide" evidence="4">
    <location>
        <begin position="1"/>
        <end position="21"/>
    </location>
</feature>
<dbReference type="InterPro" id="IPR011047">
    <property type="entry name" value="Quinoprotein_ADH-like_sf"/>
</dbReference>
<dbReference type="Pfam" id="PF13360">
    <property type="entry name" value="PQQ_2"/>
    <property type="match status" value="2"/>
</dbReference>
<sequence length="531" mass="57679">MSRKIDIVLRLLFLCVHVIVAFVASSESDWLNHGGDLFNRRYAKKEYKISPKTAPNLRLKWKFNAGKDITATPAIYNGTLYFPSWNGNIYAIKQIDGSLIWKQNLKKLTGLNATGYIINANWTVARATPTVAGDLLIIGIYGPAVVIGLKRTTGELVWLAHLDNHPAAVVTMSGTYYNGGYYVGTSSLEEGATIEQCCIFRGSFIKLDAKSGVILWKTYMLPNNNGKKGEYAGAAIWGSSPSIDVYRNHIYIATGNLYSAPLNILQCQERQNNETTPIKQDKCVEQENHSNSILALDLDYGNIKWYRQLGGYDVWFVACSLNASNPNCPPQGPTPDADFGEAPMMLTTCVNGTKKDMVVAVQKSGYAWALNRDTGNLLWFMEVGPGGTVGGGTWGASTDEKKIYTNIANSEAKNFNLAPSNMSTTFGGWVAMDAKNGKIIWSIANPSNSSSNGPVSVANEVVFAGSTNKVGNVYAINARNGGILWSYETGASVYGGMSISNGCMYVGHGYNVSLGFYSNFTSGTSLFAFCV</sequence>
<dbReference type="PaxDb" id="3827-XP_004489158.1"/>
<dbReference type="RefSeq" id="XP_004489158.1">
    <property type="nucleotide sequence ID" value="XM_004489101.3"/>
</dbReference>
<dbReference type="GO" id="GO:0016491">
    <property type="term" value="F:oxidoreductase activity"/>
    <property type="evidence" value="ECO:0007669"/>
    <property type="project" value="UniProtKB-KW"/>
</dbReference>
<dbReference type="AlphaFoldDB" id="A0A1S2XIN5"/>
<dbReference type="Proteomes" id="UP000087171">
    <property type="component" value="Chromosome Ca2"/>
</dbReference>
<protein>
    <submittedName>
        <fullName evidence="7">Uncharacterized protein LOC101489683</fullName>
    </submittedName>
</protein>
<name>A0A1S2XIN5_CICAR</name>
<keyword evidence="6" id="KW-1185">Reference proteome</keyword>
<dbReference type="KEGG" id="cam:101489683"/>
<feature type="domain" description="Pyrrolo-quinoline quinone repeat" evidence="5">
    <location>
        <begin position="428"/>
        <end position="507"/>
    </location>
</feature>
<feature type="chain" id="PRO_5010342432" evidence="4">
    <location>
        <begin position="22"/>
        <end position="531"/>
    </location>
</feature>
<evidence type="ECO:0000313" key="6">
    <source>
        <dbReference type="Proteomes" id="UP000087171"/>
    </source>
</evidence>
<evidence type="ECO:0000256" key="2">
    <source>
        <dbReference type="ARBA" id="ARBA00008156"/>
    </source>
</evidence>
<dbReference type="InterPro" id="IPR018391">
    <property type="entry name" value="PQQ_b-propeller_rpt"/>
</dbReference>
<dbReference type="Gene3D" id="2.140.10.10">
    <property type="entry name" value="Quinoprotein alcohol dehydrogenase-like superfamily"/>
    <property type="match status" value="1"/>
</dbReference>
<keyword evidence="3" id="KW-0560">Oxidoreductase</keyword>